<evidence type="ECO:0008006" key="3">
    <source>
        <dbReference type="Google" id="ProtNLM"/>
    </source>
</evidence>
<comment type="caution">
    <text evidence="1">The sequence shown here is derived from an EMBL/GenBank/DDBJ whole genome shotgun (WGS) entry which is preliminary data.</text>
</comment>
<gene>
    <name evidence="1" type="ORF">AWB91_08915</name>
</gene>
<proteinExistence type="predicted"/>
<organism evidence="1 2">
    <name type="scientific">Mycobacterium paraense</name>
    <dbReference type="NCBI Taxonomy" id="767916"/>
    <lineage>
        <taxon>Bacteria</taxon>
        <taxon>Bacillati</taxon>
        <taxon>Actinomycetota</taxon>
        <taxon>Actinomycetes</taxon>
        <taxon>Mycobacteriales</taxon>
        <taxon>Mycobacteriaceae</taxon>
        <taxon>Mycobacterium</taxon>
        <taxon>Mycobacterium simiae complex</taxon>
    </lineage>
</organism>
<dbReference type="EMBL" id="LQPK01000005">
    <property type="protein sequence ID" value="ORW33237.1"/>
    <property type="molecule type" value="Genomic_DNA"/>
</dbReference>
<reference evidence="1 2" key="1">
    <citation type="journal article" date="2015" name="Emerg. Microbes Infect.">
        <title>Characterization of 17 strains belonging to the Mycobacterium simiae complex and description of Mycobacterium paraense sp. nov.</title>
        <authorList>
            <person name="Fusco da Costa A.R."/>
            <person name="Fedrizzi T."/>
            <person name="Lopes M.L."/>
            <person name="Pecorari M."/>
            <person name="Oliveira da Costa W.L."/>
            <person name="Giacobazzi E."/>
            <person name="da Costa Bahia J.R."/>
            <person name="De Sanctis V."/>
            <person name="Batista Lima K.V."/>
            <person name="Bertorelli R."/>
            <person name="Grottola A."/>
            <person name="Fabio A."/>
            <person name="Mariottini A."/>
            <person name="Ferretti P."/>
            <person name="Di Leva F."/>
            <person name="Fregni Serpini G."/>
            <person name="Tagliazucchi S."/>
            <person name="Rumpianesi F."/>
            <person name="Jousson O."/>
            <person name="Segata N."/>
            <person name="Tortoli E."/>
        </authorList>
    </citation>
    <scope>NUCLEOTIDE SEQUENCE [LARGE SCALE GENOMIC DNA]</scope>
    <source>
        <strain evidence="1 2">FI-07156</strain>
    </source>
</reference>
<protein>
    <recommendedName>
        <fullName evidence="3">DUF393 domain-containing protein</fullName>
    </recommendedName>
</protein>
<dbReference type="Proteomes" id="UP000193801">
    <property type="component" value="Unassembled WGS sequence"/>
</dbReference>
<evidence type="ECO:0000313" key="2">
    <source>
        <dbReference type="Proteomes" id="UP000193801"/>
    </source>
</evidence>
<accession>A0ABX3VS05</accession>
<name>A0ABX3VS05_9MYCO</name>
<dbReference type="RefSeq" id="WP_085099930.1">
    <property type="nucleotide sequence ID" value="NZ_LQPK01000005.1"/>
</dbReference>
<sequence>MTAKDLEWFGPLERDRWGQIPDDRIERVRWQTQLIKSQTGIEIFIADLGRDFNVDKRGIEAYLGRDFNVDERLLYAVKSDDLGGPCYVNEQELWTLGIGLIWGVTFAEQHPWRCFFRRLRLWWRVHRQSLLHPFHVRRLKRQLAAEQARHHE</sequence>
<evidence type="ECO:0000313" key="1">
    <source>
        <dbReference type="EMBL" id="ORW33237.1"/>
    </source>
</evidence>
<keyword evidence="2" id="KW-1185">Reference proteome</keyword>